<feature type="region of interest" description="Disordered" evidence="1">
    <location>
        <begin position="627"/>
        <end position="649"/>
    </location>
</feature>
<accession>A0A7W7XZB6</accession>
<evidence type="ECO:0000256" key="2">
    <source>
        <dbReference type="SAM" id="SignalP"/>
    </source>
</evidence>
<proteinExistence type="predicted"/>
<feature type="region of interest" description="Disordered" evidence="1">
    <location>
        <begin position="513"/>
        <end position="538"/>
    </location>
</feature>
<dbReference type="InterPro" id="IPR020011">
    <property type="entry name" value="FimV_C"/>
</dbReference>
<dbReference type="RefSeq" id="WP_183947802.1">
    <property type="nucleotide sequence ID" value="NZ_JACHHX010000006.1"/>
</dbReference>
<feature type="region of interest" description="Disordered" evidence="1">
    <location>
        <begin position="685"/>
        <end position="730"/>
    </location>
</feature>
<dbReference type="InterPro" id="IPR018392">
    <property type="entry name" value="LysM"/>
</dbReference>
<keyword evidence="5" id="KW-1185">Reference proteome</keyword>
<feature type="domain" description="FimV N-terminal" evidence="3">
    <location>
        <begin position="24"/>
        <end position="132"/>
    </location>
</feature>
<dbReference type="NCBIfam" id="TIGR03505">
    <property type="entry name" value="FimV_core"/>
    <property type="match status" value="1"/>
</dbReference>
<feature type="compositionally biased region" description="Low complexity" evidence="1">
    <location>
        <begin position="147"/>
        <end position="160"/>
    </location>
</feature>
<dbReference type="CDD" id="cd00118">
    <property type="entry name" value="LysM"/>
    <property type="match status" value="1"/>
</dbReference>
<dbReference type="Gene3D" id="3.10.350.10">
    <property type="entry name" value="LysM domain"/>
    <property type="match status" value="1"/>
</dbReference>
<dbReference type="Proteomes" id="UP000519004">
    <property type="component" value="Unassembled WGS sequence"/>
</dbReference>
<protein>
    <submittedName>
        <fullName evidence="4">Pilus assembly protein FimV</fullName>
    </submittedName>
</protein>
<feature type="region of interest" description="Disordered" evidence="1">
    <location>
        <begin position="307"/>
        <end position="329"/>
    </location>
</feature>
<dbReference type="InterPro" id="IPR038440">
    <property type="entry name" value="FimV_C_sf"/>
</dbReference>
<evidence type="ECO:0000313" key="5">
    <source>
        <dbReference type="Proteomes" id="UP000519004"/>
    </source>
</evidence>
<feature type="compositionally biased region" description="Pro residues" evidence="1">
    <location>
        <begin position="197"/>
        <end position="217"/>
    </location>
</feature>
<dbReference type="Gene3D" id="1.20.58.2200">
    <property type="match status" value="1"/>
</dbReference>
<feature type="compositionally biased region" description="Low complexity" evidence="1">
    <location>
        <begin position="184"/>
        <end position="196"/>
    </location>
</feature>
<evidence type="ECO:0000256" key="1">
    <source>
        <dbReference type="SAM" id="MobiDB-lite"/>
    </source>
</evidence>
<comment type="caution">
    <text evidence="4">The sequence shown here is derived from an EMBL/GenBank/DDBJ whole genome shotgun (WGS) entry which is preliminary data.</text>
</comment>
<keyword evidence="2" id="KW-0732">Signal</keyword>
<evidence type="ECO:0000313" key="4">
    <source>
        <dbReference type="EMBL" id="MBB5015224.1"/>
    </source>
</evidence>
<dbReference type="InterPro" id="IPR036779">
    <property type="entry name" value="LysM_dom_sf"/>
</dbReference>
<dbReference type="InterPro" id="IPR057840">
    <property type="entry name" value="FimV_N"/>
</dbReference>
<feature type="compositionally biased region" description="Low complexity" evidence="1">
    <location>
        <begin position="308"/>
        <end position="329"/>
    </location>
</feature>
<sequence>MRTKHLRLPLALALALGASHSHALGLGQIEVKSHLNQPLQAEIPIIQTVPGEADNLLVRLAPPDAFARVGLERPAALAANLEFAVGTNARGERVIRVTTRNKVSDPFVTFLLEVDWGRGRLVREFTVLLDPPYLAPAVPKVVTPATVAPSPAPPAAGAAPLPAPAPAPAVREPAAEPSPPAPAAAPVAPAPVAESRPPSPPSTPAPSVPPAPAPAPAAAPDSIGPVAAGQTLWAIAEAHRPAGTSVNQMMLAMLRANPDAFIDGNINRLKRGAILRIPGAGEVQTLSAAEAALLVREQNEAWQQGRRALPQPAESVAAAAAPRRPARAPADARLEIVPPVGDAPARGAQSGASADGEGTALRAELGQAREELAARSAEVAELKARLDDLERMSRDQQRLLSLKDSELAALQRRLAELEGREHQPAAADAPAVEAASEAVADAAGGETGPESAEAVAAAGEPAPPASTPDMTPPAPAPGPTTPWYQRPWGLGGMALLAVGLLAWLFGRRRQPAEAPPRRHIDVGALTAGAAAPRATTPRVEVEELAETEAFDADDGQAERQDAGLAALESAVESDAGDIDAHLALLREHHARGDAEAFEAAAAAMRVRLDDPDDPRWDEVRRMGRALSPDSPLFAEEGDFAGSPADSDDFIERDEATGDLLAEGSGSGPAEDAAEDPWRAAFEEVAAARSDAAEPEPAESVVDGAEPATAAADFSGETGGETGDEGEGIEDAVATKLELARAYLDIGDVEGARGMLEEVAFEGNERQQQEARRLLDEIG</sequence>
<evidence type="ECO:0000259" key="3">
    <source>
        <dbReference type="Pfam" id="PF25800"/>
    </source>
</evidence>
<feature type="chain" id="PRO_5030837365" evidence="2">
    <location>
        <begin position="24"/>
        <end position="778"/>
    </location>
</feature>
<feature type="signal peptide" evidence="2">
    <location>
        <begin position="1"/>
        <end position="23"/>
    </location>
</feature>
<name>A0A7W7XZB6_9GAMM</name>
<feature type="compositionally biased region" description="Low complexity" evidence="1">
    <location>
        <begin position="523"/>
        <end position="538"/>
    </location>
</feature>
<reference evidence="4 5" key="1">
    <citation type="submission" date="2020-08" db="EMBL/GenBank/DDBJ databases">
        <title>Genomic Encyclopedia of Type Strains, Phase IV (KMG-IV): sequencing the most valuable type-strain genomes for metagenomic binning, comparative biology and taxonomic classification.</title>
        <authorList>
            <person name="Goeker M."/>
        </authorList>
    </citation>
    <scope>NUCLEOTIDE SEQUENCE [LARGE SCALE GENOMIC DNA]</scope>
    <source>
        <strain evidence="4 5">DSM 25897</strain>
    </source>
</reference>
<feature type="compositionally biased region" description="Low complexity" evidence="1">
    <location>
        <begin position="424"/>
        <end position="460"/>
    </location>
</feature>
<gene>
    <name evidence="4" type="ORF">HNQ58_001110</name>
</gene>
<feature type="compositionally biased region" description="Pro residues" evidence="1">
    <location>
        <begin position="461"/>
        <end position="480"/>
    </location>
</feature>
<dbReference type="EMBL" id="JACHHX010000006">
    <property type="protein sequence ID" value="MBB5015224.1"/>
    <property type="molecule type" value="Genomic_DNA"/>
</dbReference>
<feature type="region of interest" description="Disordered" evidence="1">
    <location>
        <begin position="147"/>
        <end position="223"/>
    </location>
</feature>
<dbReference type="InterPro" id="IPR020012">
    <property type="entry name" value="LysM_FimV"/>
</dbReference>
<dbReference type="Pfam" id="PF25800">
    <property type="entry name" value="FimV_N"/>
    <property type="match status" value="1"/>
</dbReference>
<dbReference type="NCBIfam" id="TIGR03504">
    <property type="entry name" value="FimV_Cterm"/>
    <property type="match status" value="1"/>
</dbReference>
<organism evidence="4 5">
    <name type="scientific">Rehaibacterium terrae</name>
    <dbReference type="NCBI Taxonomy" id="1341696"/>
    <lineage>
        <taxon>Bacteria</taxon>
        <taxon>Pseudomonadati</taxon>
        <taxon>Pseudomonadota</taxon>
        <taxon>Gammaproteobacteria</taxon>
        <taxon>Lysobacterales</taxon>
        <taxon>Lysobacteraceae</taxon>
        <taxon>Rehaibacterium</taxon>
    </lineage>
</organism>
<dbReference type="AlphaFoldDB" id="A0A7W7XZB6"/>
<feature type="region of interest" description="Disordered" evidence="1">
    <location>
        <begin position="419"/>
        <end position="483"/>
    </location>
</feature>